<dbReference type="EMBL" id="JBHFEH010000014">
    <property type="protein sequence ID" value="KAL2054751.1"/>
    <property type="molecule type" value="Genomic_DNA"/>
</dbReference>
<proteinExistence type="predicted"/>
<gene>
    <name evidence="2" type="ORF">ABVK25_005055</name>
</gene>
<keyword evidence="3" id="KW-1185">Reference proteome</keyword>
<evidence type="ECO:0000313" key="3">
    <source>
        <dbReference type="Proteomes" id="UP001590951"/>
    </source>
</evidence>
<organism evidence="2 3">
    <name type="scientific">Lepraria finkii</name>
    <dbReference type="NCBI Taxonomy" id="1340010"/>
    <lineage>
        <taxon>Eukaryota</taxon>
        <taxon>Fungi</taxon>
        <taxon>Dikarya</taxon>
        <taxon>Ascomycota</taxon>
        <taxon>Pezizomycotina</taxon>
        <taxon>Lecanoromycetes</taxon>
        <taxon>OSLEUM clade</taxon>
        <taxon>Lecanoromycetidae</taxon>
        <taxon>Lecanorales</taxon>
        <taxon>Lecanorineae</taxon>
        <taxon>Stereocaulaceae</taxon>
        <taxon>Lepraria</taxon>
    </lineage>
</organism>
<evidence type="ECO:0000313" key="2">
    <source>
        <dbReference type="EMBL" id="KAL2054751.1"/>
    </source>
</evidence>
<comment type="caution">
    <text evidence="2">The sequence shown here is derived from an EMBL/GenBank/DDBJ whole genome shotgun (WGS) entry which is preliminary data.</text>
</comment>
<feature type="compositionally biased region" description="Polar residues" evidence="1">
    <location>
        <begin position="25"/>
        <end position="45"/>
    </location>
</feature>
<sequence length="94" mass="10907">MKRKREVDIHQQSRPSKRARVEQQLLPTSASRKTSSSHTTWTESNAKPRRHEQIAAGIARGDFRYVAPCGNLTDFEDKWNLNQSLELTRVDCFH</sequence>
<protein>
    <submittedName>
        <fullName evidence="2">Uncharacterized protein</fullName>
    </submittedName>
</protein>
<dbReference type="Proteomes" id="UP001590951">
    <property type="component" value="Unassembled WGS sequence"/>
</dbReference>
<accession>A0ABR4BD25</accession>
<reference evidence="2 3" key="1">
    <citation type="submission" date="2024-09" db="EMBL/GenBank/DDBJ databases">
        <title>Rethinking Asexuality: The Enigmatic Case of Functional Sexual Genes in Lepraria (Stereocaulaceae).</title>
        <authorList>
            <person name="Doellman M."/>
            <person name="Sun Y."/>
            <person name="Barcenas-Pena A."/>
            <person name="Lumbsch H.T."/>
            <person name="Grewe F."/>
        </authorList>
    </citation>
    <scope>NUCLEOTIDE SEQUENCE [LARGE SCALE GENOMIC DNA]</scope>
    <source>
        <strain evidence="2 3">Grewe 0041</strain>
    </source>
</reference>
<name>A0ABR4BD25_9LECA</name>
<evidence type="ECO:0000256" key="1">
    <source>
        <dbReference type="SAM" id="MobiDB-lite"/>
    </source>
</evidence>
<feature type="region of interest" description="Disordered" evidence="1">
    <location>
        <begin position="1"/>
        <end position="51"/>
    </location>
</feature>
<feature type="compositionally biased region" description="Basic and acidic residues" evidence="1">
    <location>
        <begin position="1"/>
        <end position="11"/>
    </location>
</feature>